<reference evidence="1 2" key="1">
    <citation type="journal article" date="2021" name="Hortic Res">
        <title>High-quality reference genome and annotation aids understanding of berry development for evergreen blueberry (Vaccinium darrowii).</title>
        <authorList>
            <person name="Yu J."/>
            <person name="Hulse-Kemp A.M."/>
            <person name="Babiker E."/>
            <person name="Staton M."/>
        </authorList>
    </citation>
    <scope>NUCLEOTIDE SEQUENCE [LARGE SCALE GENOMIC DNA]</scope>
    <source>
        <strain evidence="2">cv. NJ 8807/NJ 8810</strain>
        <tissue evidence="1">Young leaf</tissue>
    </source>
</reference>
<evidence type="ECO:0000313" key="2">
    <source>
        <dbReference type="Proteomes" id="UP000828048"/>
    </source>
</evidence>
<dbReference type="Proteomes" id="UP000828048">
    <property type="component" value="Chromosome 7"/>
</dbReference>
<dbReference type="EMBL" id="CM037157">
    <property type="protein sequence ID" value="KAH7848517.1"/>
    <property type="molecule type" value="Genomic_DNA"/>
</dbReference>
<comment type="caution">
    <text evidence="1">The sequence shown here is derived from an EMBL/GenBank/DDBJ whole genome shotgun (WGS) entry which is preliminary data.</text>
</comment>
<name>A0ACB7Y5G7_9ERIC</name>
<evidence type="ECO:0000313" key="1">
    <source>
        <dbReference type="EMBL" id="KAH7848517.1"/>
    </source>
</evidence>
<keyword evidence="2" id="KW-1185">Reference proteome</keyword>
<proteinExistence type="predicted"/>
<accession>A0ACB7Y5G7</accession>
<protein>
    <submittedName>
        <fullName evidence="1">Uncharacterized protein</fullName>
    </submittedName>
</protein>
<sequence length="122" mass="13566">MSTMASDVKSNGEEVRTSNPSVEIGAISSILSNGYGFHSTNGTKDKPLKLKIFIRYDPRGGLAYEVEQSLLVTGIGYEHDDAWATNIELFKEFTDISWNNKLENVNGISLVMQRAQKDIHTN</sequence>
<gene>
    <name evidence="1" type="ORF">Vadar_003840</name>
</gene>
<organism evidence="1 2">
    <name type="scientific">Vaccinium darrowii</name>
    <dbReference type="NCBI Taxonomy" id="229202"/>
    <lineage>
        <taxon>Eukaryota</taxon>
        <taxon>Viridiplantae</taxon>
        <taxon>Streptophyta</taxon>
        <taxon>Embryophyta</taxon>
        <taxon>Tracheophyta</taxon>
        <taxon>Spermatophyta</taxon>
        <taxon>Magnoliopsida</taxon>
        <taxon>eudicotyledons</taxon>
        <taxon>Gunneridae</taxon>
        <taxon>Pentapetalae</taxon>
        <taxon>asterids</taxon>
        <taxon>Ericales</taxon>
        <taxon>Ericaceae</taxon>
        <taxon>Vaccinioideae</taxon>
        <taxon>Vaccinieae</taxon>
        <taxon>Vaccinium</taxon>
    </lineage>
</organism>